<name>A0A1H2S9A4_9BACI</name>
<keyword evidence="4" id="KW-0121">Carboxypeptidase</keyword>
<dbReference type="InterPro" id="IPR050396">
    <property type="entry name" value="Glycosyltr_51/Transpeptidase"/>
</dbReference>
<dbReference type="GO" id="GO:0009002">
    <property type="term" value="F:serine-type D-Ala-D-Ala carboxypeptidase activity"/>
    <property type="evidence" value="ECO:0007669"/>
    <property type="project" value="UniProtKB-EC"/>
</dbReference>
<comment type="similarity">
    <text evidence="1">In the C-terminal section; belongs to the transpeptidase family.</text>
</comment>
<evidence type="ECO:0000256" key="13">
    <source>
        <dbReference type="ARBA" id="ARBA00023136"/>
    </source>
</evidence>
<evidence type="ECO:0000256" key="7">
    <source>
        <dbReference type="ARBA" id="ARBA00022679"/>
    </source>
</evidence>
<evidence type="ECO:0000256" key="4">
    <source>
        <dbReference type="ARBA" id="ARBA00022645"/>
    </source>
</evidence>
<dbReference type="Proteomes" id="UP000199488">
    <property type="component" value="Unassembled WGS sequence"/>
</dbReference>
<dbReference type="Pfam" id="PF00912">
    <property type="entry name" value="Transgly"/>
    <property type="match status" value="1"/>
</dbReference>
<dbReference type="GO" id="GO:0009252">
    <property type="term" value="P:peptidoglycan biosynthetic process"/>
    <property type="evidence" value="ECO:0007669"/>
    <property type="project" value="UniProtKB-KW"/>
</dbReference>
<dbReference type="GO" id="GO:0030288">
    <property type="term" value="C:outer membrane-bounded periplasmic space"/>
    <property type="evidence" value="ECO:0007669"/>
    <property type="project" value="TreeGrafter"/>
</dbReference>
<comment type="catalytic activity">
    <reaction evidence="16">
        <text>Preferential cleavage: (Ac)2-L-Lys-D-Ala-|-D-Ala. Also transpeptidation of peptidyl-alanyl moieties that are N-acyl substituents of D-alanine.</text>
        <dbReference type="EC" id="3.4.16.4"/>
    </reaction>
</comment>
<evidence type="ECO:0000313" key="21">
    <source>
        <dbReference type="Proteomes" id="UP000199488"/>
    </source>
</evidence>
<evidence type="ECO:0000256" key="3">
    <source>
        <dbReference type="ARBA" id="ARBA00022475"/>
    </source>
</evidence>
<proteinExistence type="inferred from homology"/>
<keyword evidence="15" id="KW-0961">Cell wall biogenesis/degradation</keyword>
<evidence type="ECO:0000313" key="20">
    <source>
        <dbReference type="EMBL" id="SDW28038.1"/>
    </source>
</evidence>
<evidence type="ECO:0000256" key="8">
    <source>
        <dbReference type="ARBA" id="ARBA00022692"/>
    </source>
</evidence>
<feature type="domain" description="Penicillin-binding protein transpeptidase" evidence="18">
    <location>
        <begin position="320"/>
        <end position="591"/>
    </location>
</feature>
<dbReference type="GO" id="GO:0071555">
    <property type="term" value="P:cell wall organization"/>
    <property type="evidence" value="ECO:0007669"/>
    <property type="project" value="UniProtKB-KW"/>
</dbReference>
<dbReference type="Gene3D" id="1.10.3810.10">
    <property type="entry name" value="Biosynthetic peptidoglycan transglycosylase-like"/>
    <property type="match status" value="1"/>
</dbReference>
<evidence type="ECO:0000256" key="15">
    <source>
        <dbReference type="ARBA" id="ARBA00023316"/>
    </source>
</evidence>
<keyword evidence="11" id="KW-0573">Peptidoglycan synthesis</keyword>
<evidence type="ECO:0000256" key="6">
    <source>
        <dbReference type="ARBA" id="ARBA00022676"/>
    </source>
</evidence>
<dbReference type="PANTHER" id="PTHR32282">
    <property type="entry name" value="BINDING PROTEIN TRANSPEPTIDASE, PUTATIVE-RELATED"/>
    <property type="match status" value="1"/>
</dbReference>
<dbReference type="InterPro" id="IPR036950">
    <property type="entry name" value="PBP_transglycosylase"/>
</dbReference>
<gene>
    <name evidence="20" type="ORF">SAMN05421781_1078</name>
</gene>
<dbReference type="EMBL" id="FNNC01000001">
    <property type="protein sequence ID" value="SDW28038.1"/>
    <property type="molecule type" value="Genomic_DNA"/>
</dbReference>
<dbReference type="FunFam" id="1.10.3810.10:FF:000001">
    <property type="entry name" value="Penicillin-binding protein 1A"/>
    <property type="match status" value="1"/>
</dbReference>
<keyword evidence="5" id="KW-0645">Protease</keyword>
<keyword evidence="21" id="KW-1185">Reference proteome</keyword>
<evidence type="ECO:0000256" key="16">
    <source>
        <dbReference type="ARBA" id="ARBA00034000"/>
    </source>
</evidence>
<evidence type="ECO:0000259" key="19">
    <source>
        <dbReference type="Pfam" id="PF00912"/>
    </source>
</evidence>
<keyword evidence="6" id="KW-0328">Glycosyltransferase</keyword>
<dbReference type="Pfam" id="PF00905">
    <property type="entry name" value="Transpeptidase"/>
    <property type="match status" value="1"/>
</dbReference>
<evidence type="ECO:0000256" key="9">
    <source>
        <dbReference type="ARBA" id="ARBA00022801"/>
    </source>
</evidence>
<sequence length="718" mass="79900">MNKRKWGKRLLIAAAAFLLILGIYLSSVVIGAAAISEKQLTMNETTTIVDDSGEQLAELYSEDREVIEEEQIPDHVKEAFISIEDIRFYDHRGIDPRAIARALYRDILAGGIVEGGSTITQQLAKNAFLSSDQTFLRKTKEVLIAMGLEKKFSKDEVMGYYLNQIYFGHGAYGIQSASQQYFGKDASELNVEEGAMLAAMVKGPSNYSPVDEPEEAKERRDTVIAIMEREGYISEEEKAAATSASIPSALQEQQTHPEYYTYVDMLMKEAQEKYNIEPEEIYKGGYTIQVPMNEDMQEASYSLMQEETYYPDGSEDAESAFFMMDHSSGGVVAVQGGRDYERQGMNRAEVQRQPGSAFKPLAVYAPALESGEYEPYSMLQDEQMDYDGYSPKNNSGEYQGEVTMSEALEQSINTSAVWLYDKLDRSTTNDFLEETGIDPQGNGLATALGGLENGVTPVQLTEAYTTFSNNGTKTEPYFITNIKDRNGNIIVENERKEQKVMDPQNAWYMTRMLENVVENGTASAGSTSYDLAGKTGTTSFEAVEDGARDAWFAGYTPQWTGTLWMGYDQTTEDNYLTGGSSHAVELFKSILNETPAGNSAVEFEKPEGVRDLEEPVELPEIDSLEGDLTFAGDGFLNVELTWEASEDDRVNYTIYEVTDGEREEIDQVRGQGSYTIQNANPFNLREYIVVPSYEPTNQEGEESNTAEVQARSIFGIGG</sequence>
<reference evidence="20 21" key="1">
    <citation type="submission" date="2016-10" db="EMBL/GenBank/DDBJ databases">
        <authorList>
            <person name="de Groot N.N."/>
        </authorList>
    </citation>
    <scope>NUCLEOTIDE SEQUENCE [LARGE SCALE GENOMIC DNA]</scope>
    <source>
        <strain evidence="20 21">DSM 23126</strain>
    </source>
</reference>
<evidence type="ECO:0000256" key="17">
    <source>
        <dbReference type="ARBA" id="ARBA00049902"/>
    </source>
</evidence>
<organism evidence="20 21">
    <name type="scientific">Marinococcus luteus</name>
    <dbReference type="NCBI Taxonomy" id="1122204"/>
    <lineage>
        <taxon>Bacteria</taxon>
        <taxon>Bacillati</taxon>
        <taxon>Bacillota</taxon>
        <taxon>Bacilli</taxon>
        <taxon>Bacillales</taxon>
        <taxon>Bacillaceae</taxon>
        <taxon>Marinococcus</taxon>
    </lineage>
</organism>
<dbReference type="GO" id="GO:0008955">
    <property type="term" value="F:peptidoglycan glycosyltransferase activity"/>
    <property type="evidence" value="ECO:0007669"/>
    <property type="project" value="UniProtKB-EC"/>
</dbReference>
<keyword evidence="9" id="KW-0378">Hydrolase</keyword>
<dbReference type="STRING" id="1122204.SAMN05421781_1078"/>
<keyword evidence="7" id="KW-0808">Transferase</keyword>
<keyword evidence="12" id="KW-1133">Transmembrane helix</keyword>
<dbReference type="SUPFAM" id="SSF56601">
    <property type="entry name" value="beta-lactamase/transpeptidase-like"/>
    <property type="match status" value="1"/>
</dbReference>
<keyword evidence="13" id="KW-0472">Membrane</keyword>
<dbReference type="AlphaFoldDB" id="A0A1H2S9A4"/>
<keyword evidence="10" id="KW-0133">Cell shape</keyword>
<dbReference type="Gene3D" id="3.40.710.10">
    <property type="entry name" value="DD-peptidase/beta-lactamase superfamily"/>
    <property type="match status" value="1"/>
</dbReference>
<evidence type="ECO:0000256" key="2">
    <source>
        <dbReference type="ARBA" id="ARBA00007739"/>
    </source>
</evidence>
<dbReference type="InterPro" id="IPR001264">
    <property type="entry name" value="Glyco_trans_51"/>
</dbReference>
<comment type="similarity">
    <text evidence="2">In the N-terminal section; belongs to the glycosyltransferase 51 family.</text>
</comment>
<keyword evidence="14" id="KW-0511">Multifunctional enzyme</keyword>
<keyword evidence="3" id="KW-1003">Cell membrane</keyword>
<dbReference type="GO" id="GO:0006508">
    <property type="term" value="P:proteolysis"/>
    <property type="evidence" value="ECO:0007669"/>
    <property type="project" value="UniProtKB-KW"/>
</dbReference>
<dbReference type="GO" id="GO:0008658">
    <property type="term" value="F:penicillin binding"/>
    <property type="evidence" value="ECO:0007669"/>
    <property type="project" value="InterPro"/>
</dbReference>
<comment type="catalytic activity">
    <reaction evidence="17">
        <text>[GlcNAc-(1-&gt;4)-Mur2Ac(oyl-L-Ala-gamma-D-Glu-L-Lys-D-Ala-D-Ala)](n)-di-trans,octa-cis-undecaprenyl diphosphate + beta-D-GlcNAc-(1-&gt;4)-Mur2Ac(oyl-L-Ala-gamma-D-Glu-L-Lys-D-Ala-D-Ala)-di-trans,octa-cis-undecaprenyl diphosphate = [GlcNAc-(1-&gt;4)-Mur2Ac(oyl-L-Ala-gamma-D-Glu-L-Lys-D-Ala-D-Ala)](n+1)-di-trans,octa-cis-undecaprenyl diphosphate + di-trans,octa-cis-undecaprenyl diphosphate + H(+)</text>
        <dbReference type="Rhea" id="RHEA:23708"/>
        <dbReference type="Rhea" id="RHEA-COMP:9602"/>
        <dbReference type="Rhea" id="RHEA-COMP:9603"/>
        <dbReference type="ChEBI" id="CHEBI:15378"/>
        <dbReference type="ChEBI" id="CHEBI:58405"/>
        <dbReference type="ChEBI" id="CHEBI:60033"/>
        <dbReference type="ChEBI" id="CHEBI:78435"/>
        <dbReference type="EC" id="2.4.99.28"/>
    </reaction>
</comment>
<dbReference type="OrthoDB" id="9766909at2"/>
<feature type="domain" description="Glycosyl transferase family 51" evidence="19">
    <location>
        <begin position="53"/>
        <end position="227"/>
    </location>
</feature>
<evidence type="ECO:0000256" key="5">
    <source>
        <dbReference type="ARBA" id="ARBA00022670"/>
    </source>
</evidence>
<accession>A0A1H2S9A4</accession>
<dbReference type="InterPro" id="IPR023346">
    <property type="entry name" value="Lysozyme-like_dom_sf"/>
</dbReference>
<dbReference type="InterPro" id="IPR001460">
    <property type="entry name" value="PCN-bd_Tpept"/>
</dbReference>
<dbReference type="NCBIfam" id="TIGR02074">
    <property type="entry name" value="PBP_1a_fam"/>
    <property type="match status" value="1"/>
</dbReference>
<evidence type="ECO:0000256" key="11">
    <source>
        <dbReference type="ARBA" id="ARBA00022984"/>
    </source>
</evidence>
<evidence type="ECO:0000256" key="14">
    <source>
        <dbReference type="ARBA" id="ARBA00023268"/>
    </source>
</evidence>
<protein>
    <submittedName>
        <fullName evidence="20">Penicillin-binding protein 2A</fullName>
    </submittedName>
</protein>
<keyword evidence="8" id="KW-0812">Transmembrane</keyword>
<dbReference type="PANTHER" id="PTHR32282:SF32">
    <property type="entry name" value="PENICILLIN-BINDING PROTEIN 2A"/>
    <property type="match status" value="1"/>
</dbReference>
<evidence type="ECO:0000256" key="1">
    <source>
        <dbReference type="ARBA" id="ARBA00007090"/>
    </source>
</evidence>
<dbReference type="RefSeq" id="WP_091612082.1">
    <property type="nucleotide sequence ID" value="NZ_FNNC01000001.1"/>
</dbReference>
<dbReference type="GO" id="GO:0008360">
    <property type="term" value="P:regulation of cell shape"/>
    <property type="evidence" value="ECO:0007669"/>
    <property type="project" value="UniProtKB-KW"/>
</dbReference>
<evidence type="ECO:0000256" key="10">
    <source>
        <dbReference type="ARBA" id="ARBA00022960"/>
    </source>
</evidence>
<dbReference type="InterPro" id="IPR012338">
    <property type="entry name" value="Beta-lactam/transpept-like"/>
</dbReference>
<evidence type="ECO:0000256" key="12">
    <source>
        <dbReference type="ARBA" id="ARBA00022989"/>
    </source>
</evidence>
<evidence type="ECO:0000259" key="18">
    <source>
        <dbReference type="Pfam" id="PF00905"/>
    </source>
</evidence>
<dbReference type="SUPFAM" id="SSF53955">
    <property type="entry name" value="Lysozyme-like"/>
    <property type="match status" value="1"/>
</dbReference>